<evidence type="ECO:0000313" key="3">
    <source>
        <dbReference type="EMBL" id="KAA1191989.1"/>
    </source>
</evidence>
<reference evidence="3 4" key="1">
    <citation type="submission" date="2019-09" db="EMBL/GenBank/DDBJ databases">
        <authorList>
            <person name="Chen X.-Y."/>
        </authorList>
    </citation>
    <scope>NUCLEOTIDE SEQUENCE [LARGE SCALE GENOMIC DNA]</scope>
    <source>
        <strain evidence="3 4">NY5</strain>
    </source>
</reference>
<protein>
    <submittedName>
        <fullName evidence="3">DUF1570 domain-containing protein</fullName>
    </submittedName>
</protein>
<keyword evidence="4" id="KW-1185">Reference proteome</keyword>
<dbReference type="RefSeq" id="WP_149611425.1">
    <property type="nucleotide sequence ID" value="NZ_VTUX01000004.1"/>
</dbReference>
<feature type="domain" description="DUF4124" evidence="2">
    <location>
        <begin position="112"/>
        <end position="136"/>
    </location>
</feature>
<gene>
    <name evidence="3" type="ORF">F0M18_10740</name>
</gene>
<dbReference type="InterPro" id="IPR025392">
    <property type="entry name" value="DUF4124"/>
</dbReference>
<evidence type="ECO:0000313" key="4">
    <source>
        <dbReference type="Proteomes" id="UP000323708"/>
    </source>
</evidence>
<proteinExistence type="predicted"/>
<dbReference type="Proteomes" id="UP000323708">
    <property type="component" value="Unassembled WGS sequence"/>
</dbReference>
<evidence type="ECO:0000259" key="1">
    <source>
        <dbReference type="Pfam" id="PF07607"/>
    </source>
</evidence>
<dbReference type="Pfam" id="PF07607">
    <property type="entry name" value="DUF1570"/>
    <property type="match status" value="1"/>
</dbReference>
<dbReference type="Pfam" id="PF13511">
    <property type="entry name" value="DUF4124"/>
    <property type="match status" value="1"/>
</dbReference>
<dbReference type="AlphaFoldDB" id="A0A5B0X1K1"/>
<name>A0A5B0X1K1_9GAMM</name>
<comment type="caution">
    <text evidence="3">The sequence shown here is derived from an EMBL/GenBank/DDBJ whole genome shotgun (WGS) entry which is preliminary data.</text>
</comment>
<feature type="domain" description="DUF1570" evidence="1">
    <location>
        <begin position="253"/>
        <end position="332"/>
    </location>
</feature>
<sequence length="390" mass="44596">MKALRSWMIFTLLALLSFWAAVILRDGTDAKPLAMLHTLTEKFGRFRERTTATIGSLIPPHTDSAHIDAANLRHPPASEHVQFLSLGHTARDAQVCKLPPTKARTDTGSRLVYRWIDENGQTHLSDKRPINQIASVVDMAGTRRDFRYSIQADGVSLPLDFQGKIAAGSKRIYDTWHFFLGEEKLRQSLITLRLIGGVDRYNAFRQRAWPNSKPSGGFYSPVKNEAYVMFDPKQTGQAIRTSFHEVSHLITASHLGHTPPWLTEGLAEYFETMEPEHQGATIHPNHRHIRLLQRSRLPALEHFLAIDREQWNDEMREQNYAVAWSLMYFLMQGSPGIYAVKEVVEQAHRHFCKPFSWTDALHKAYPGGLRQLESDWRAWLSQGDFTSQQT</sequence>
<accession>A0A5B0X1K1</accession>
<organism evidence="3 4">
    <name type="scientific">Pseudohalioglobus sediminis</name>
    <dbReference type="NCBI Taxonomy" id="2606449"/>
    <lineage>
        <taxon>Bacteria</taxon>
        <taxon>Pseudomonadati</taxon>
        <taxon>Pseudomonadota</taxon>
        <taxon>Gammaproteobacteria</taxon>
        <taxon>Cellvibrionales</taxon>
        <taxon>Halieaceae</taxon>
        <taxon>Pseudohalioglobus</taxon>
    </lineage>
</organism>
<dbReference type="InterPro" id="IPR011464">
    <property type="entry name" value="DUF1570"/>
</dbReference>
<dbReference type="EMBL" id="VTUX01000004">
    <property type="protein sequence ID" value="KAA1191989.1"/>
    <property type="molecule type" value="Genomic_DNA"/>
</dbReference>
<evidence type="ECO:0000259" key="2">
    <source>
        <dbReference type="Pfam" id="PF13511"/>
    </source>
</evidence>